<feature type="transmembrane region" description="Helical" evidence="1">
    <location>
        <begin position="391"/>
        <end position="410"/>
    </location>
</feature>
<protein>
    <recommendedName>
        <fullName evidence="4">SMODS and SLOG-associating 2TM effector domain-containing protein</fullName>
    </recommendedName>
</protein>
<keyword evidence="1" id="KW-0812">Transmembrane</keyword>
<name>Q2NDU4_ERYLH</name>
<evidence type="ECO:0000313" key="3">
    <source>
        <dbReference type="Proteomes" id="UP000008808"/>
    </source>
</evidence>
<gene>
    <name evidence="2" type="ordered locus">ELI_00275</name>
</gene>
<dbReference type="KEGG" id="eli:ELI_00275"/>
<feature type="transmembrane region" description="Helical" evidence="1">
    <location>
        <begin position="551"/>
        <end position="576"/>
    </location>
</feature>
<dbReference type="HOGENOM" id="CLU_454094_0_0_5"/>
<keyword evidence="1" id="KW-0472">Membrane</keyword>
<proteinExistence type="predicted"/>
<accession>Q2NDU4</accession>
<feature type="transmembrane region" description="Helical" evidence="1">
    <location>
        <begin position="519"/>
        <end position="539"/>
    </location>
</feature>
<dbReference type="eggNOG" id="ENOG5032VYK">
    <property type="taxonomic scope" value="Bacteria"/>
</dbReference>
<dbReference type="RefSeq" id="WP_011413025.1">
    <property type="nucleotide sequence ID" value="NC_007722.1"/>
</dbReference>
<sequence length="646" mass="70853">MVVGVTGHRSSHPSFPENSARLRAVIEDIFAKIDAALQAGGTGCTCTTALVTLLADGADHLAANAALERSWKLVTPLPFGRKLNAAINSGVATAADAKALLAGEPVADQTVADRAKNIELLADQACLFEMADEDEAICKLLLAALDHPDDRSALEKFQLAAARRAALAGTVLVEQSDLVIAIWDGQSVDSVGGTGHTVSAALETGCPVVWIDPGNPEQWQVFRSAEGLATGHARHKDSPAELTKCVRQAVDIDLAKSRESHAGLEAISPICWHGTSSFWSHAYRRIEAFFGTSRWRDKVGWIAMRYELPSEIGEGSQKAMLTGLATLPGADGDLPARVEREVLRRFAWTDAISSRLADRYRSSMVWNFILGAMAIIVGIFYLPLVDVAQKWIFALAEFILLVVIIGNTALATKRRVHGRWFETRRAAEYLRHSPFLLALGIARPPGHWPQGVRTSWPEWYARHALRAVGLPEVRVDSSYLRGVLEFLRDHHVDPQRDYHLDKAARLNRVRHKLDRISEISFILAVITVASYLLLAFFAGRGMVDPGWLDKAAKWFTVAAVALPTLGGAIAAIRYFADFERFADISDVTARRLGHVSQRIATLLNAPEERLDLGRVARVVHDTDDIVFSEIQAWQAVFSGKRTTIPA</sequence>
<keyword evidence="1" id="KW-1133">Transmembrane helix</keyword>
<dbReference type="EMBL" id="CP000157">
    <property type="protein sequence ID" value="ABC62147.1"/>
    <property type="molecule type" value="Genomic_DNA"/>
</dbReference>
<dbReference type="Gene3D" id="3.40.50.450">
    <property type="match status" value="1"/>
</dbReference>
<evidence type="ECO:0008006" key="4">
    <source>
        <dbReference type="Google" id="ProtNLM"/>
    </source>
</evidence>
<dbReference type="Proteomes" id="UP000008808">
    <property type="component" value="Chromosome"/>
</dbReference>
<evidence type="ECO:0000313" key="2">
    <source>
        <dbReference type="EMBL" id="ABC62147.1"/>
    </source>
</evidence>
<feature type="transmembrane region" description="Helical" evidence="1">
    <location>
        <begin position="364"/>
        <end position="385"/>
    </location>
</feature>
<dbReference type="STRING" id="314225.ELI_00275"/>
<evidence type="ECO:0000256" key="1">
    <source>
        <dbReference type="SAM" id="Phobius"/>
    </source>
</evidence>
<reference evidence="3" key="1">
    <citation type="journal article" date="2009" name="J. Bacteriol.">
        <title>Complete genome sequence of Erythrobacter litoralis HTCC2594.</title>
        <authorList>
            <person name="Oh H.M."/>
            <person name="Giovannoni S.J."/>
            <person name="Ferriera S."/>
            <person name="Johnson J."/>
            <person name="Cho J.C."/>
        </authorList>
    </citation>
    <scope>NUCLEOTIDE SEQUENCE [LARGE SCALE GENOMIC DNA]</scope>
    <source>
        <strain evidence="3">HTCC2594</strain>
    </source>
</reference>
<keyword evidence="3" id="KW-1185">Reference proteome</keyword>
<organism evidence="2 3">
    <name type="scientific">Erythrobacter litoralis (strain HTCC2594)</name>
    <dbReference type="NCBI Taxonomy" id="314225"/>
    <lineage>
        <taxon>Bacteria</taxon>
        <taxon>Pseudomonadati</taxon>
        <taxon>Pseudomonadota</taxon>
        <taxon>Alphaproteobacteria</taxon>
        <taxon>Sphingomonadales</taxon>
        <taxon>Erythrobacteraceae</taxon>
        <taxon>Erythrobacter/Porphyrobacter group</taxon>
        <taxon>Erythrobacter</taxon>
    </lineage>
</organism>
<dbReference type="AlphaFoldDB" id="Q2NDU4"/>